<proteinExistence type="predicted"/>
<protein>
    <submittedName>
        <fullName evidence="3">Uncharacterized protein</fullName>
    </submittedName>
</protein>
<sequence length="96" mass="10958">MSSSGSSLSKERRHSVLDSDSKPARRRHVFRWFVVIVAVLGSVLLWQLNFFIHTLGDAQRSLESWQGVRAILGSFLTFAAMQISHTALTLWHHVFH</sequence>
<dbReference type="RefSeq" id="WP_103376887.1">
    <property type="nucleotide sequence ID" value="NZ_CP133983.1"/>
</dbReference>
<keyword evidence="2" id="KW-0472">Membrane</keyword>
<evidence type="ECO:0000313" key="3">
    <source>
        <dbReference type="EMBL" id="AUW94558.1"/>
    </source>
</evidence>
<evidence type="ECO:0000256" key="2">
    <source>
        <dbReference type="SAM" id="Phobius"/>
    </source>
</evidence>
<reference evidence="3 4" key="1">
    <citation type="journal article" date="2019" name="Sci. Rep.">
        <title>Sulfobacillus thermotolerans: new insights into resistance and metabolic capacities of acidophilic chemolithotrophs.</title>
        <authorList>
            <person name="Panyushkina A.E."/>
            <person name="Babenko V.V."/>
            <person name="Nikitina A.S."/>
            <person name="Selezneva O.V."/>
            <person name="Tsaplina I.A."/>
            <person name="Letarova M.A."/>
            <person name="Kostryukova E.S."/>
            <person name="Letarov A.V."/>
        </authorList>
    </citation>
    <scope>NUCLEOTIDE SEQUENCE [LARGE SCALE GENOMIC DNA]</scope>
    <source>
        <strain evidence="3 4">Kr1</strain>
    </source>
</reference>
<keyword evidence="4" id="KW-1185">Reference proteome</keyword>
<feature type="region of interest" description="Disordered" evidence="1">
    <location>
        <begin position="1"/>
        <end position="23"/>
    </location>
</feature>
<keyword evidence="2" id="KW-1133">Transmembrane helix</keyword>
<feature type="transmembrane region" description="Helical" evidence="2">
    <location>
        <begin position="29"/>
        <end position="48"/>
    </location>
</feature>
<gene>
    <name evidence="3" type="ORF">BXT84_11895</name>
</gene>
<feature type="compositionally biased region" description="Basic and acidic residues" evidence="1">
    <location>
        <begin position="14"/>
        <end position="23"/>
    </location>
</feature>
<organism evidence="3 4">
    <name type="scientific">Sulfobacillus thermotolerans</name>
    <dbReference type="NCBI Taxonomy" id="338644"/>
    <lineage>
        <taxon>Bacteria</taxon>
        <taxon>Bacillati</taxon>
        <taxon>Bacillota</taxon>
        <taxon>Clostridia</taxon>
        <taxon>Eubacteriales</taxon>
        <taxon>Clostridiales Family XVII. Incertae Sedis</taxon>
        <taxon>Sulfobacillus</taxon>
    </lineage>
</organism>
<accession>A0ABM6RSZ5</accession>
<keyword evidence="2" id="KW-0812">Transmembrane</keyword>
<dbReference type="EMBL" id="CP019454">
    <property type="protein sequence ID" value="AUW94558.1"/>
    <property type="molecule type" value="Genomic_DNA"/>
</dbReference>
<name>A0ABM6RSZ5_9FIRM</name>
<feature type="transmembrane region" description="Helical" evidence="2">
    <location>
        <begin position="68"/>
        <end position="91"/>
    </location>
</feature>
<evidence type="ECO:0000256" key="1">
    <source>
        <dbReference type="SAM" id="MobiDB-lite"/>
    </source>
</evidence>
<dbReference type="Proteomes" id="UP000325292">
    <property type="component" value="Chromosome"/>
</dbReference>
<evidence type="ECO:0000313" key="4">
    <source>
        <dbReference type="Proteomes" id="UP000325292"/>
    </source>
</evidence>